<dbReference type="InterPro" id="IPR001424">
    <property type="entry name" value="SOD_Cu_Zn_dom"/>
</dbReference>
<evidence type="ECO:0000313" key="3">
    <source>
        <dbReference type="EMBL" id="KKU75416.1"/>
    </source>
</evidence>
<dbReference type="PANTHER" id="PTHR10003">
    <property type="entry name" value="SUPEROXIDE DISMUTASE CU-ZN -RELATED"/>
    <property type="match status" value="1"/>
</dbReference>
<reference evidence="3 4" key="1">
    <citation type="journal article" date="2015" name="Nature">
        <title>rRNA introns, odd ribosomes, and small enigmatic genomes across a large radiation of phyla.</title>
        <authorList>
            <person name="Brown C.T."/>
            <person name="Hug L.A."/>
            <person name="Thomas B.C."/>
            <person name="Sharon I."/>
            <person name="Castelle C.J."/>
            <person name="Singh A."/>
            <person name="Wilkins M.J."/>
            <person name="Williams K.H."/>
            <person name="Banfield J.F."/>
        </authorList>
    </citation>
    <scope>NUCLEOTIDE SEQUENCE [LARGE SCALE GENOMIC DNA]</scope>
</reference>
<dbReference type="GO" id="GO:0005507">
    <property type="term" value="F:copper ion binding"/>
    <property type="evidence" value="ECO:0007669"/>
    <property type="project" value="InterPro"/>
</dbReference>
<dbReference type="SUPFAM" id="SSF49329">
    <property type="entry name" value="Cu,Zn superoxide dismutase-like"/>
    <property type="match status" value="1"/>
</dbReference>
<dbReference type="Gene3D" id="2.60.40.200">
    <property type="entry name" value="Superoxide dismutase, copper/zinc binding domain"/>
    <property type="match status" value="1"/>
</dbReference>
<evidence type="ECO:0000313" key="4">
    <source>
        <dbReference type="Proteomes" id="UP000034879"/>
    </source>
</evidence>
<dbReference type="InterPro" id="IPR036423">
    <property type="entry name" value="SOD-like_Cu/Zn_dom_sf"/>
</dbReference>
<dbReference type="PRINTS" id="PR00068">
    <property type="entry name" value="CUZNDISMTASE"/>
</dbReference>
<gene>
    <name evidence="3" type="ORF">UY01_C0013G0006</name>
</gene>
<dbReference type="InterPro" id="IPR024134">
    <property type="entry name" value="SOD_Cu/Zn_/chaperone"/>
</dbReference>
<dbReference type="EMBL" id="LCOJ01000013">
    <property type="protein sequence ID" value="KKU75416.1"/>
    <property type="molecule type" value="Genomic_DNA"/>
</dbReference>
<evidence type="ECO:0000259" key="2">
    <source>
        <dbReference type="Pfam" id="PF00080"/>
    </source>
</evidence>
<dbReference type="AlphaFoldDB" id="A0A0G1T0R8"/>
<dbReference type="GO" id="GO:0006801">
    <property type="term" value="P:superoxide metabolic process"/>
    <property type="evidence" value="ECO:0007669"/>
    <property type="project" value="InterPro"/>
</dbReference>
<protein>
    <submittedName>
        <fullName evidence="3">Cu-zn Superoxide dismutase</fullName>
    </submittedName>
</protein>
<name>A0A0G1T0R8_9BACT</name>
<dbReference type="Proteomes" id="UP000034879">
    <property type="component" value="Unassembled WGS sequence"/>
</dbReference>
<comment type="caution">
    <text evidence="3">The sequence shown here is derived from an EMBL/GenBank/DDBJ whole genome shotgun (WGS) entry which is preliminary data.</text>
</comment>
<comment type="similarity">
    <text evidence="1">Belongs to the Cu-Zn superoxide dismutase family.</text>
</comment>
<evidence type="ECO:0000256" key="1">
    <source>
        <dbReference type="ARBA" id="ARBA00010457"/>
    </source>
</evidence>
<feature type="domain" description="Superoxide dismutase copper/zinc binding" evidence="2">
    <location>
        <begin position="25"/>
        <end position="167"/>
    </location>
</feature>
<dbReference type="Pfam" id="PF00080">
    <property type="entry name" value="Sod_Cu"/>
    <property type="match status" value="1"/>
</dbReference>
<proteinExistence type="inferred from homology"/>
<accession>A0A0G1T0R8</accession>
<sequence length="171" mass="17882">MNHLFSKEGKVVMQAQAEMSGDNITGTATFTEYEFGTQRLVKVILELSGDKANLKLGLHAVHIHEKASCEGHFKCAGGHFDPGPAGNSDPDVNHPFHAGDLPNILVDENGKGILEAVTSRVTLSEGPLCILSGIGTSLMVHGNPDPYRGGESGSGISGGPRIACGIIKPVN</sequence>
<organism evidence="3 4">
    <name type="scientific">Candidatus Nomurabacteria bacterium GW2011_GWB1_47_6</name>
    <dbReference type="NCBI Taxonomy" id="1618749"/>
    <lineage>
        <taxon>Bacteria</taxon>
        <taxon>Candidatus Nomuraibacteriota</taxon>
    </lineage>
</organism>